<reference evidence="1" key="1">
    <citation type="journal article" date="2019" name="Sci. Rep.">
        <title>Draft genome of Tanacetum cinerariifolium, the natural source of mosquito coil.</title>
        <authorList>
            <person name="Yamashiro T."/>
            <person name="Shiraishi A."/>
            <person name="Satake H."/>
            <person name="Nakayama K."/>
        </authorList>
    </citation>
    <scope>NUCLEOTIDE SEQUENCE</scope>
</reference>
<organism evidence="1">
    <name type="scientific">Tanacetum cinerariifolium</name>
    <name type="common">Dalmatian daisy</name>
    <name type="synonym">Chrysanthemum cinerariifolium</name>
    <dbReference type="NCBI Taxonomy" id="118510"/>
    <lineage>
        <taxon>Eukaryota</taxon>
        <taxon>Viridiplantae</taxon>
        <taxon>Streptophyta</taxon>
        <taxon>Embryophyta</taxon>
        <taxon>Tracheophyta</taxon>
        <taxon>Spermatophyta</taxon>
        <taxon>Magnoliopsida</taxon>
        <taxon>eudicotyledons</taxon>
        <taxon>Gunneridae</taxon>
        <taxon>Pentapetalae</taxon>
        <taxon>asterids</taxon>
        <taxon>campanulids</taxon>
        <taxon>Asterales</taxon>
        <taxon>Asteraceae</taxon>
        <taxon>Asteroideae</taxon>
        <taxon>Anthemideae</taxon>
        <taxon>Anthemidinae</taxon>
        <taxon>Tanacetum</taxon>
    </lineage>
</organism>
<sequence>MVMVVHIAPSKGDTLTDKASMMRESLTKSQLITDNVVKILGSFDHRLSALETAMRPTQ</sequence>
<gene>
    <name evidence="1" type="ORF">Tci_887047</name>
</gene>
<name>A0A699U180_TANCI</name>
<dbReference type="EMBL" id="BKCJ011283887">
    <property type="protein sequence ID" value="GFD15078.1"/>
    <property type="molecule type" value="Genomic_DNA"/>
</dbReference>
<evidence type="ECO:0000313" key="1">
    <source>
        <dbReference type="EMBL" id="GFD15078.1"/>
    </source>
</evidence>
<feature type="non-terminal residue" evidence="1">
    <location>
        <position position="58"/>
    </location>
</feature>
<comment type="caution">
    <text evidence="1">The sequence shown here is derived from an EMBL/GenBank/DDBJ whole genome shotgun (WGS) entry which is preliminary data.</text>
</comment>
<accession>A0A699U180</accession>
<proteinExistence type="predicted"/>
<dbReference type="AlphaFoldDB" id="A0A699U180"/>
<protein>
    <submittedName>
        <fullName evidence="1">Exocyst complex component EXO70A1-like</fullName>
    </submittedName>
</protein>